<keyword evidence="1" id="KW-1133">Transmembrane helix</keyword>
<dbReference type="Proteomes" id="UP000255061">
    <property type="component" value="Unassembled WGS sequence"/>
</dbReference>
<accession>A0A380AZY6</accession>
<protein>
    <submittedName>
        <fullName evidence="2">tRNA_anti-like</fullName>
    </submittedName>
</protein>
<dbReference type="EMBL" id="UGYV01000001">
    <property type="protein sequence ID" value="SUI90881.1"/>
    <property type="molecule type" value="Genomic_DNA"/>
</dbReference>
<evidence type="ECO:0000313" key="3">
    <source>
        <dbReference type="Proteomes" id="UP000255061"/>
    </source>
</evidence>
<dbReference type="AlphaFoldDB" id="A0A380AZY6"/>
<name>A0A380AZY6_9GAMM</name>
<evidence type="ECO:0000256" key="1">
    <source>
        <dbReference type="SAM" id="Phobius"/>
    </source>
</evidence>
<sequence length="199" mass="21701">MALIVCTDCNKEISDSASACPNCGKPNKNHSSPLSLEAPISVKQKQPSRWRAIVLVIGFLLVILAYMRGQNSNSELIGTSIKNANTVTSKQASDIINIGNIKEILSAYEGNEVRADNLYKGKTIRVTGIVDSIKKDIMDDLYMTLGTGSQFEIPQLQAFFDDSQNSRLSELNNGARVTVVCRVSGLMMNVIANDCVIEK</sequence>
<feature type="transmembrane region" description="Helical" evidence="1">
    <location>
        <begin position="50"/>
        <end position="67"/>
    </location>
</feature>
<keyword evidence="1" id="KW-0472">Membrane</keyword>
<organism evidence="2 3">
    <name type="scientific">Shewanella morhuae</name>
    <dbReference type="NCBI Taxonomy" id="365591"/>
    <lineage>
        <taxon>Bacteria</taxon>
        <taxon>Pseudomonadati</taxon>
        <taxon>Pseudomonadota</taxon>
        <taxon>Gammaproteobacteria</taxon>
        <taxon>Alteromonadales</taxon>
        <taxon>Shewanellaceae</taxon>
        <taxon>Shewanella</taxon>
    </lineage>
</organism>
<evidence type="ECO:0000313" key="2">
    <source>
        <dbReference type="EMBL" id="SUI90881.1"/>
    </source>
</evidence>
<gene>
    <name evidence="2" type="ORF">NCTC10736_03216</name>
</gene>
<proteinExistence type="predicted"/>
<keyword evidence="1" id="KW-0812">Transmembrane</keyword>
<reference evidence="2 3" key="1">
    <citation type="submission" date="2018-06" db="EMBL/GenBank/DDBJ databases">
        <authorList>
            <consortium name="Pathogen Informatics"/>
            <person name="Doyle S."/>
        </authorList>
    </citation>
    <scope>NUCLEOTIDE SEQUENCE [LARGE SCALE GENOMIC DNA]</scope>
    <source>
        <strain evidence="2 3">NCTC10736</strain>
    </source>
</reference>
<dbReference type="RefSeq" id="WP_115406711.1">
    <property type="nucleotide sequence ID" value="NZ_UGYV01000001.1"/>
</dbReference>
<dbReference type="InterPro" id="IPR024422">
    <property type="entry name" value="Protein_unknown_function_OB"/>
</dbReference>
<dbReference type="Pfam" id="PF12869">
    <property type="entry name" value="tRNA_anti-like"/>
    <property type="match status" value="1"/>
</dbReference>